<comment type="subunit">
    <text evidence="6">Heterotetramer of 2 MoaD subunits and 2 MoaE subunits. Also stable as homodimer. The enzyme changes between these two forms during catalysis.</text>
</comment>
<dbReference type="Gene3D" id="3.90.1170.40">
    <property type="entry name" value="Molybdopterin biosynthesis MoaE subunit"/>
    <property type="match status" value="1"/>
</dbReference>
<accession>A0ABS5SWI4</accession>
<keyword evidence="14" id="KW-1185">Reference proteome</keyword>
<sequence length="158" mass="17933">MPPQTHIKVTSEHFSVEQEYQSAANNHQDGAIVFFVGKVRDLNQGQAVNQLTLEHYPGMTERVLHHLAEQARSRFVVNNITIIHRVGTFALGEEIVLVIVSASHRHAAFMATEYIMDLLKSQAPFWKREVTENGARWLSPTSQDNKAPEKWMNKEGLS</sequence>
<evidence type="ECO:0000256" key="8">
    <source>
        <dbReference type="ARBA" id="ARBA00030407"/>
    </source>
</evidence>
<evidence type="ECO:0000256" key="9">
    <source>
        <dbReference type="ARBA" id="ARBA00030781"/>
    </source>
</evidence>
<dbReference type="Proteomes" id="UP000790096">
    <property type="component" value="Unassembled WGS sequence"/>
</dbReference>
<dbReference type="EC" id="2.8.1.12" evidence="3"/>
<comment type="pathway">
    <text evidence="1">Cofactor biosynthesis; molybdopterin biosynthesis.</text>
</comment>
<evidence type="ECO:0000256" key="6">
    <source>
        <dbReference type="ARBA" id="ARBA00026066"/>
    </source>
</evidence>
<dbReference type="EMBL" id="JABBFR010000009">
    <property type="protein sequence ID" value="MBT0724474.1"/>
    <property type="molecule type" value="Genomic_DNA"/>
</dbReference>
<evidence type="ECO:0000256" key="12">
    <source>
        <dbReference type="SAM" id="MobiDB-lite"/>
    </source>
</evidence>
<evidence type="ECO:0000256" key="1">
    <source>
        <dbReference type="ARBA" id="ARBA00005046"/>
    </source>
</evidence>
<gene>
    <name evidence="13" type="primary">moaE</name>
    <name evidence="13" type="ORF">HH682_08475</name>
</gene>
<dbReference type="CDD" id="cd00756">
    <property type="entry name" value="MoaE"/>
    <property type="match status" value="1"/>
</dbReference>
<evidence type="ECO:0000256" key="7">
    <source>
        <dbReference type="ARBA" id="ARBA00029745"/>
    </source>
</evidence>
<proteinExistence type="inferred from homology"/>
<dbReference type="SUPFAM" id="SSF54690">
    <property type="entry name" value="Molybdopterin synthase subunit MoaE"/>
    <property type="match status" value="1"/>
</dbReference>
<dbReference type="InterPro" id="IPR036563">
    <property type="entry name" value="MoaE_sf"/>
</dbReference>
<evidence type="ECO:0000256" key="11">
    <source>
        <dbReference type="ARBA" id="ARBA00049878"/>
    </source>
</evidence>
<dbReference type="PANTHER" id="PTHR23404">
    <property type="entry name" value="MOLYBDOPTERIN SYNTHASE RELATED"/>
    <property type="match status" value="1"/>
</dbReference>
<evidence type="ECO:0000256" key="10">
    <source>
        <dbReference type="ARBA" id="ARBA00032474"/>
    </source>
</evidence>
<evidence type="ECO:0000313" key="13">
    <source>
        <dbReference type="EMBL" id="MBT0724474.1"/>
    </source>
</evidence>
<comment type="catalytic activity">
    <reaction evidence="11">
        <text>2 [molybdopterin-synthase sulfur-carrier protein]-C-terminal-Gly-aminoethanethioate + cyclic pyranopterin phosphate + H2O = molybdopterin + 2 [molybdopterin-synthase sulfur-carrier protein]-C-terminal Gly-Gly + 2 H(+)</text>
        <dbReference type="Rhea" id="RHEA:26333"/>
        <dbReference type="Rhea" id="RHEA-COMP:12202"/>
        <dbReference type="Rhea" id="RHEA-COMP:19907"/>
        <dbReference type="ChEBI" id="CHEBI:15377"/>
        <dbReference type="ChEBI" id="CHEBI:15378"/>
        <dbReference type="ChEBI" id="CHEBI:58698"/>
        <dbReference type="ChEBI" id="CHEBI:59648"/>
        <dbReference type="ChEBI" id="CHEBI:90778"/>
        <dbReference type="ChEBI" id="CHEBI:232372"/>
        <dbReference type="EC" id="2.8.1.12"/>
    </reaction>
</comment>
<evidence type="ECO:0000313" key="14">
    <source>
        <dbReference type="Proteomes" id="UP000790096"/>
    </source>
</evidence>
<reference evidence="13 14" key="1">
    <citation type="submission" date="2020-04" db="EMBL/GenBank/DDBJ databases">
        <title>Genome sequencing of Rosenbergiella species.</title>
        <authorList>
            <person name="Alvarez-Perez S."/>
            <person name="Lievens B."/>
        </authorList>
    </citation>
    <scope>NUCLEOTIDE SEQUENCE [LARGE SCALE GENOMIC DNA]</scope>
    <source>
        <strain evidence="13 14">S61</strain>
    </source>
</reference>
<dbReference type="NCBIfam" id="NF007959">
    <property type="entry name" value="PRK10678.1"/>
    <property type="match status" value="1"/>
</dbReference>
<evidence type="ECO:0000256" key="4">
    <source>
        <dbReference type="ARBA" id="ARBA00013858"/>
    </source>
</evidence>
<comment type="similarity">
    <text evidence="2">Belongs to the MoaE family.</text>
</comment>
<comment type="caution">
    <text evidence="13">The sequence shown here is derived from an EMBL/GenBank/DDBJ whole genome shotgun (WGS) entry which is preliminary data.</text>
</comment>
<keyword evidence="13" id="KW-0808">Transferase</keyword>
<evidence type="ECO:0000256" key="3">
    <source>
        <dbReference type="ARBA" id="ARBA00011950"/>
    </source>
</evidence>
<protein>
    <recommendedName>
        <fullName evidence="4">Molybdopterin synthase catalytic subunit</fullName>
        <ecNumber evidence="3">2.8.1.12</ecNumber>
    </recommendedName>
    <alternativeName>
        <fullName evidence="9">MPT synthase subunit 2</fullName>
    </alternativeName>
    <alternativeName>
        <fullName evidence="7">Molybdenum cofactor biosynthesis protein E</fullName>
    </alternativeName>
    <alternativeName>
        <fullName evidence="8">Molybdopterin-converting factor large subunit</fullName>
    </alternativeName>
    <alternativeName>
        <fullName evidence="10">Molybdopterin-converting factor subunit 2</fullName>
    </alternativeName>
</protein>
<dbReference type="Pfam" id="PF02391">
    <property type="entry name" value="MoaE"/>
    <property type="match status" value="1"/>
</dbReference>
<dbReference type="InterPro" id="IPR003448">
    <property type="entry name" value="Mopterin_biosynth_MoaE"/>
</dbReference>
<evidence type="ECO:0000256" key="5">
    <source>
        <dbReference type="ARBA" id="ARBA00023150"/>
    </source>
</evidence>
<organism evidence="13 14">
    <name type="scientific">Rosenbergiella gaditana</name>
    <dbReference type="NCBI Taxonomy" id="2726987"/>
    <lineage>
        <taxon>Bacteria</taxon>
        <taxon>Pseudomonadati</taxon>
        <taxon>Pseudomonadota</taxon>
        <taxon>Gammaproteobacteria</taxon>
        <taxon>Enterobacterales</taxon>
        <taxon>Erwiniaceae</taxon>
        <taxon>Rosenbergiella</taxon>
    </lineage>
</organism>
<keyword evidence="5" id="KW-0501">Molybdenum cofactor biosynthesis</keyword>
<dbReference type="RefSeq" id="WP_214237144.1">
    <property type="nucleotide sequence ID" value="NZ_JABBFR010000009.1"/>
</dbReference>
<name>A0ABS5SWI4_9GAMM</name>
<dbReference type="GO" id="GO:0030366">
    <property type="term" value="F:molybdopterin synthase activity"/>
    <property type="evidence" value="ECO:0007669"/>
    <property type="project" value="UniProtKB-EC"/>
</dbReference>
<feature type="region of interest" description="Disordered" evidence="12">
    <location>
        <begin position="137"/>
        <end position="158"/>
    </location>
</feature>
<evidence type="ECO:0000256" key="2">
    <source>
        <dbReference type="ARBA" id="ARBA00005426"/>
    </source>
</evidence>
<feature type="compositionally biased region" description="Basic and acidic residues" evidence="12">
    <location>
        <begin position="146"/>
        <end position="158"/>
    </location>
</feature>